<reference evidence="2 3" key="1">
    <citation type="submission" date="2024-06" db="EMBL/GenBank/DDBJ databases">
        <title>Sorghum-associated microbial communities from plants grown in Nebraska, USA.</title>
        <authorList>
            <person name="Schachtman D."/>
        </authorList>
    </citation>
    <scope>NUCLEOTIDE SEQUENCE [LARGE SCALE GENOMIC DNA]</scope>
    <source>
        <strain evidence="2 3">2709</strain>
    </source>
</reference>
<dbReference type="Proteomes" id="UP001549320">
    <property type="component" value="Unassembled WGS sequence"/>
</dbReference>
<gene>
    <name evidence="2" type="ORF">ABIE13_002019</name>
</gene>
<evidence type="ECO:0000256" key="1">
    <source>
        <dbReference type="SAM" id="MobiDB-lite"/>
    </source>
</evidence>
<proteinExistence type="predicted"/>
<evidence type="ECO:0000313" key="2">
    <source>
        <dbReference type="EMBL" id="MET4576908.1"/>
    </source>
</evidence>
<sequence>MTRARKPAGPAPSDVHSEGSVEDGLIAAGQVASAIEYTVHVAEFVPRMARQACEIPQTVGQRVRG</sequence>
<dbReference type="RefSeq" id="WP_354442975.1">
    <property type="nucleotide sequence ID" value="NZ_JBEPSH010000004.1"/>
</dbReference>
<comment type="caution">
    <text evidence="2">The sequence shown here is derived from an EMBL/GenBank/DDBJ whole genome shotgun (WGS) entry which is preliminary data.</text>
</comment>
<dbReference type="EMBL" id="JBEPSH010000004">
    <property type="protein sequence ID" value="MET4576908.1"/>
    <property type="molecule type" value="Genomic_DNA"/>
</dbReference>
<name>A0ABV2Q799_9BURK</name>
<organism evidence="2 3">
    <name type="scientific">Ottowia thiooxydans</name>
    <dbReference type="NCBI Taxonomy" id="219182"/>
    <lineage>
        <taxon>Bacteria</taxon>
        <taxon>Pseudomonadati</taxon>
        <taxon>Pseudomonadota</taxon>
        <taxon>Betaproteobacteria</taxon>
        <taxon>Burkholderiales</taxon>
        <taxon>Comamonadaceae</taxon>
        <taxon>Ottowia</taxon>
    </lineage>
</organism>
<keyword evidence="3" id="KW-1185">Reference proteome</keyword>
<protein>
    <submittedName>
        <fullName evidence="2">Uncharacterized protein</fullName>
    </submittedName>
</protein>
<evidence type="ECO:0000313" key="3">
    <source>
        <dbReference type="Proteomes" id="UP001549320"/>
    </source>
</evidence>
<accession>A0ABV2Q799</accession>
<feature type="region of interest" description="Disordered" evidence="1">
    <location>
        <begin position="1"/>
        <end position="21"/>
    </location>
</feature>